<sequence>MDRISNLPDSLVTKILSYLPTKDSVKTSVLSKGWESVWLRVPALDLRYYDFPDGQAMESFIDKFLEVNKYSELQTFMIESNRYDLIVDWICRPADRRFHELDVSHVIRKAPNNVTQSIYRSNTLVSLKLVTVGLETPKCSVYLPCLKIMYTDDVWFDCDDTLTMEKIIAGCPALEDLTVIISRHDESCKPYYLKHLRVRSQILKRFRWGGKNCSVEIDAPSLEYMSYRDN</sequence>
<dbReference type="SUPFAM" id="SSF81383">
    <property type="entry name" value="F-box domain"/>
    <property type="match status" value="1"/>
</dbReference>
<proteinExistence type="predicted"/>
<dbReference type="PANTHER" id="PTHR31900:SF33">
    <property type="entry name" value="PROTEIN WITH RNI-LIKE_FBD-LIKE DOMAIN"/>
    <property type="match status" value="1"/>
</dbReference>
<dbReference type="InterPro" id="IPR053781">
    <property type="entry name" value="F-box_AtFBL13-like"/>
</dbReference>
<protein>
    <recommendedName>
        <fullName evidence="1">F-box domain-containing protein</fullName>
    </recommendedName>
</protein>
<feature type="domain" description="F-box" evidence="1">
    <location>
        <begin position="1"/>
        <end position="51"/>
    </location>
</feature>
<keyword evidence="3" id="KW-1185">Reference proteome</keyword>
<comment type="caution">
    <text evidence="2">The sequence shown here is derived from an EMBL/GenBank/DDBJ whole genome shotgun (WGS) entry which is preliminary data.</text>
</comment>
<dbReference type="PROSITE" id="PS50181">
    <property type="entry name" value="FBOX"/>
    <property type="match status" value="1"/>
</dbReference>
<name>A0A6D2HJN2_9BRAS</name>
<reference evidence="2" key="1">
    <citation type="submission" date="2020-01" db="EMBL/GenBank/DDBJ databases">
        <authorList>
            <person name="Mishra B."/>
        </authorList>
    </citation>
    <scope>NUCLEOTIDE SEQUENCE [LARGE SCALE GENOMIC DNA]</scope>
</reference>
<dbReference type="Gene3D" id="1.20.1280.50">
    <property type="match status" value="1"/>
</dbReference>
<dbReference type="InterPro" id="IPR036047">
    <property type="entry name" value="F-box-like_dom_sf"/>
</dbReference>
<evidence type="ECO:0000313" key="3">
    <source>
        <dbReference type="Proteomes" id="UP000467841"/>
    </source>
</evidence>
<dbReference type="OrthoDB" id="1054397at2759"/>
<organism evidence="2 3">
    <name type="scientific">Microthlaspi erraticum</name>
    <dbReference type="NCBI Taxonomy" id="1685480"/>
    <lineage>
        <taxon>Eukaryota</taxon>
        <taxon>Viridiplantae</taxon>
        <taxon>Streptophyta</taxon>
        <taxon>Embryophyta</taxon>
        <taxon>Tracheophyta</taxon>
        <taxon>Spermatophyta</taxon>
        <taxon>Magnoliopsida</taxon>
        <taxon>eudicotyledons</taxon>
        <taxon>Gunneridae</taxon>
        <taxon>Pentapetalae</taxon>
        <taxon>rosids</taxon>
        <taxon>malvids</taxon>
        <taxon>Brassicales</taxon>
        <taxon>Brassicaceae</taxon>
        <taxon>Coluteocarpeae</taxon>
        <taxon>Microthlaspi</taxon>
    </lineage>
</organism>
<dbReference type="Pfam" id="PF24758">
    <property type="entry name" value="LRR_At5g56370"/>
    <property type="match status" value="1"/>
</dbReference>
<dbReference type="InterPro" id="IPR001810">
    <property type="entry name" value="F-box_dom"/>
</dbReference>
<gene>
    <name evidence="2" type="ORF">MERR_LOCUS2045</name>
</gene>
<evidence type="ECO:0000313" key="2">
    <source>
        <dbReference type="EMBL" id="CAA7014810.1"/>
    </source>
</evidence>
<accession>A0A6D2HJN2</accession>
<dbReference type="CDD" id="cd22160">
    <property type="entry name" value="F-box_AtFBL13-like"/>
    <property type="match status" value="1"/>
</dbReference>
<evidence type="ECO:0000259" key="1">
    <source>
        <dbReference type="PROSITE" id="PS50181"/>
    </source>
</evidence>
<dbReference type="AlphaFoldDB" id="A0A6D2HJN2"/>
<dbReference type="SMART" id="SM00256">
    <property type="entry name" value="FBOX"/>
    <property type="match status" value="1"/>
</dbReference>
<dbReference type="PANTHER" id="PTHR31900">
    <property type="entry name" value="F-BOX/RNI SUPERFAMILY PROTEIN-RELATED"/>
    <property type="match status" value="1"/>
</dbReference>
<dbReference type="InterPro" id="IPR050232">
    <property type="entry name" value="FBL13/AtMIF1-like"/>
</dbReference>
<dbReference type="EMBL" id="CACVBM020000122">
    <property type="protein sequence ID" value="CAA7014810.1"/>
    <property type="molecule type" value="Genomic_DNA"/>
</dbReference>
<dbReference type="InterPro" id="IPR055411">
    <property type="entry name" value="LRR_FXL15/At3g58940/PEG3-like"/>
</dbReference>
<dbReference type="Proteomes" id="UP000467841">
    <property type="component" value="Unassembled WGS sequence"/>
</dbReference>
<dbReference type="Pfam" id="PF00646">
    <property type="entry name" value="F-box"/>
    <property type="match status" value="1"/>
</dbReference>